<comment type="similarity">
    <text evidence="9">Belongs to the G-protein coupled receptor 1 family.</text>
</comment>
<evidence type="ECO:0000256" key="4">
    <source>
        <dbReference type="ARBA" id="ARBA00022989"/>
    </source>
</evidence>
<protein>
    <recommendedName>
        <fullName evidence="12">G-protein coupled receptors family 1 profile domain-containing protein</fullName>
    </recommendedName>
</protein>
<dbReference type="Proteomes" id="UP000242638">
    <property type="component" value="Unassembled WGS sequence"/>
</dbReference>
<dbReference type="InterPro" id="IPR017452">
    <property type="entry name" value="GPCR_Rhodpsn_7TM"/>
</dbReference>
<feature type="transmembrane region" description="Helical" evidence="11">
    <location>
        <begin position="316"/>
        <end position="335"/>
    </location>
</feature>
<dbReference type="PROSITE" id="PS50262">
    <property type="entry name" value="G_PROTEIN_RECEP_F1_2"/>
    <property type="match status" value="1"/>
</dbReference>
<feature type="compositionally biased region" description="Polar residues" evidence="10">
    <location>
        <begin position="223"/>
        <end position="233"/>
    </location>
</feature>
<evidence type="ECO:0000256" key="9">
    <source>
        <dbReference type="RuleBase" id="RU000688"/>
    </source>
</evidence>
<evidence type="ECO:0000256" key="2">
    <source>
        <dbReference type="ARBA" id="ARBA00022475"/>
    </source>
</evidence>
<dbReference type="SMART" id="SM01381">
    <property type="entry name" value="7TM_GPCR_Srsx"/>
    <property type="match status" value="1"/>
</dbReference>
<keyword evidence="2" id="KW-1003">Cell membrane</keyword>
<dbReference type="PROSITE" id="PS00237">
    <property type="entry name" value="G_PROTEIN_RECEP_F1_1"/>
    <property type="match status" value="1"/>
</dbReference>
<evidence type="ECO:0000256" key="1">
    <source>
        <dbReference type="ARBA" id="ARBA00004651"/>
    </source>
</evidence>
<reference evidence="13" key="2">
    <citation type="submission" date="2025-08" db="UniProtKB">
        <authorList>
            <consortium name="Ensembl"/>
        </authorList>
    </citation>
    <scope>IDENTIFICATION</scope>
    <source>
        <strain evidence="13">Guanapo</strain>
    </source>
</reference>
<evidence type="ECO:0000259" key="12">
    <source>
        <dbReference type="PROSITE" id="PS50262"/>
    </source>
</evidence>
<feature type="transmembrane region" description="Helical" evidence="11">
    <location>
        <begin position="58"/>
        <end position="80"/>
    </location>
</feature>
<evidence type="ECO:0000256" key="7">
    <source>
        <dbReference type="ARBA" id="ARBA00023170"/>
    </source>
</evidence>
<keyword evidence="3 9" id="KW-0812">Transmembrane</keyword>
<dbReference type="SUPFAM" id="SSF81321">
    <property type="entry name" value="Family A G protein-coupled receptor-like"/>
    <property type="match status" value="1"/>
</dbReference>
<evidence type="ECO:0000256" key="5">
    <source>
        <dbReference type="ARBA" id="ARBA00023040"/>
    </source>
</evidence>
<name>A0A3P9QHG9_POERE</name>
<organism evidence="13 14">
    <name type="scientific">Poecilia reticulata</name>
    <name type="common">Guppy</name>
    <name type="synonym">Acanthophacelus reticulatus</name>
    <dbReference type="NCBI Taxonomy" id="8081"/>
    <lineage>
        <taxon>Eukaryota</taxon>
        <taxon>Metazoa</taxon>
        <taxon>Chordata</taxon>
        <taxon>Craniata</taxon>
        <taxon>Vertebrata</taxon>
        <taxon>Euteleostomi</taxon>
        <taxon>Actinopterygii</taxon>
        <taxon>Neopterygii</taxon>
        <taxon>Teleostei</taxon>
        <taxon>Neoteleostei</taxon>
        <taxon>Acanthomorphata</taxon>
        <taxon>Ovalentaria</taxon>
        <taxon>Atherinomorphae</taxon>
        <taxon>Cyprinodontiformes</taxon>
        <taxon>Poeciliidae</taxon>
        <taxon>Poeciliinae</taxon>
        <taxon>Poecilia</taxon>
    </lineage>
</organism>
<sequence>GNVLVIVIVAATKTLHAVTSILILNLAVSDLLVGIGVMPFVAMSIINTGWVHCPVLCLYVGYSSTVYCTVSVLTLAAIALDRYYSIMDCLRYSSRCTLWRTSAVVLWIWLQALVICSPPLLGWSSVSYVVPMYNCAITWASTVSYTAFMAALIYLMPAVVILFCYANIIRVARSHARRIHSLQDSVQRSRSPSCPVDSSHQNCSNLHRPWSVTCHMNNEFESQTSKQGENISQAVREAPKQQESKVRGLLSILAQKNSQPSDPNHQQPHHGALRLVLIISAFLLCWTPYICVALVQATETAITGQSTLVPDSAITFSYWLMLLNSDVNPLLYALLSQRFQIALQGLWHRIRAHLCSLFGTEWEVRGDG</sequence>
<dbReference type="PANTHER" id="PTHR22752">
    <property type="entry name" value="G PROTEIN-COUPLED RECEPTOR"/>
    <property type="match status" value="1"/>
</dbReference>
<dbReference type="Gene3D" id="1.20.1070.10">
    <property type="entry name" value="Rhodopsin 7-helix transmembrane proteins"/>
    <property type="match status" value="1"/>
</dbReference>
<keyword evidence="7 9" id="KW-0675">Receptor</keyword>
<dbReference type="FunFam" id="1.20.1070.10:FF:000497">
    <property type="entry name" value="Predicted protein"/>
    <property type="match status" value="1"/>
</dbReference>
<feature type="transmembrane region" description="Helical" evidence="11">
    <location>
        <begin position="143"/>
        <end position="168"/>
    </location>
</feature>
<evidence type="ECO:0000256" key="10">
    <source>
        <dbReference type="SAM" id="MobiDB-lite"/>
    </source>
</evidence>
<dbReference type="AlphaFoldDB" id="A0A3P9QHG9"/>
<evidence type="ECO:0000256" key="8">
    <source>
        <dbReference type="ARBA" id="ARBA00023224"/>
    </source>
</evidence>
<feature type="transmembrane region" description="Helical" evidence="11">
    <location>
        <begin position="31"/>
        <end position="52"/>
    </location>
</feature>
<keyword evidence="4 11" id="KW-1133">Transmembrane helix</keyword>
<feature type="transmembrane region" description="Helical" evidence="11">
    <location>
        <begin position="275"/>
        <end position="296"/>
    </location>
</feature>
<dbReference type="PRINTS" id="PR00237">
    <property type="entry name" value="GPCRRHODOPSN"/>
</dbReference>
<evidence type="ECO:0000256" key="6">
    <source>
        <dbReference type="ARBA" id="ARBA00023136"/>
    </source>
</evidence>
<dbReference type="InterPro" id="IPR000276">
    <property type="entry name" value="GPCR_Rhodpsn"/>
</dbReference>
<dbReference type="Pfam" id="PF00001">
    <property type="entry name" value="7tm_1"/>
    <property type="match status" value="1"/>
</dbReference>
<dbReference type="PANTHER" id="PTHR22752:SF13">
    <property type="entry name" value="5-HYDROXYTRYPTAMINE RECEPTOR 1B"/>
    <property type="match status" value="1"/>
</dbReference>
<keyword evidence="5 9" id="KW-0297">G-protein coupled receptor</keyword>
<evidence type="ECO:0000256" key="3">
    <source>
        <dbReference type="ARBA" id="ARBA00022692"/>
    </source>
</evidence>
<reference evidence="14" key="1">
    <citation type="submission" date="2013-11" db="EMBL/GenBank/DDBJ databases">
        <title>The genomic landscape of the Guanapo guppy.</title>
        <authorList>
            <person name="Kuenstner A."/>
            <person name="Dreyer C."/>
        </authorList>
    </citation>
    <scope>NUCLEOTIDE SEQUENCE</scope>
    <source>
        <strain evidence="14">Guanapo</strain>
    </source>
</reference>
<keyword evidence="14" id="KW-1185">Reference proteome</keyword>
<proteinExistence type="inferred from homology"/>
<dbReference type="Ensembl" id="ENSPRET00000033966.1">
    <property type="protein sequence ID" value="ENSPREP00000033587.1"/>
    <property type="gene ID" value="ENSPREG00000022764.1"/>
</dbReference>
<comment type="subcellular location">
    <subcellularLocation>
        <location evidence="1">Cell membrane</location>
        <topology evidence="1">Multi-pass membrane protein</topology>
    </subcellularLocation>
</comment>
<evidence type="ECO:0000313" key="14">
    <source>
        <dbReference type="Proteomes" id="UP000242638"/>
    </source>
</evidence>
<reference evidence="13" key="3">
    <citation type="submission" date="2025-09" db="UniProtKB">
        <authorList>
            <consortium name="Ensembl"/>
        </authorList>
    </citation>
    <scope>IDENTIFICATION</scope>
    <source>
        <strain evidence="13">Guanapo</strain>
    </source>
</reference>
<dbReference type="GO" id="GO:0004930">
    <property type="term" value="F:G protein-coupled receptor activity"/>
    <property type="evidence" value="ECO:0007669"/>
    <property type="project" value="UniProtKB-KW"/>
</dbReference>
<dbReference type="CDD" id="cd00637">
    <property type="entry name" value="7tm_classA_rhodopsin-like"/>
    <property type="match status" value="1"/>
</dbReference>
<evidence type="ECO:0000313" key="13">
    <source>
        <dbReference type="Ensembl" id="ENSPREP00000033587.1"/>
    </source>
</evidence>
<feature type="region of interest" description="Disordered" evidence="10">
    <location>
        <begin position="223"/>
        <end position="244"/>
    </location>
</feature>
<feature type="transmembrane region" description="Helical" evidence="11">
    <location>
        <begin position="101"/>
        <end position="123"/>
    </location>
</feature>
<dbReference type="OMA" id="VRLFMVI"/>
<evidence type="ECO:0000256" key="11">
    <source>
        <dbReference type="SAM" id="Phobius"/>
    </source>
</evidence>
<keyword evidence="8 9" id="KW-0807">Transducer</keyword>
<keyword evidence="6 11" id="KW-0472">Membrane</keyword>
<dbReference type="GeneTree" id="ENSGT00940000166602"/>
<feature type="domain" description="G-protein coupled receptors family 1 profile" evidence="12">
    <location>
        <begin position="1"/>
        <end position="332"/>
    </location>
</feature>
<accession>A0A3P9QHG9</accession>
<dbReference type="GO" id="GO:0005886">
    <property type="term" value="C:plasma membrane"/>
    <property type="evidence" value="ECO:0007669"/>
    <property type="project" value="UniProtKB-SubCell"/>
</dbReference>